<dbReference type="InterPro" id="IPR054173">
    <property type="entry name" value="ThiI_fer"/>
</dbReference>
<dbReference type="SUPFAM" id="SSF52402">
    <property type="entry name" value="Adenine nucleotide alpha hydrolases-like"/>
    <property type="match status" value="1"/>
</dbReference>
<dbReference type="CDD" id="cd11716">
    <property type="entry name" value="THUMP_ThiI"/>
    <property type="match status" value="1"/>
</dbReference>
<comment type="pathway">
    <text evidence="2 19">Cofactor biosynthesis; thiamine diphosphate biosynthesis.</text>
</comment>
<dbReference type="InterPro" id="IPR003720">
    <property type="entry name" value="tRNA_STrfase"/>
</dbReference>
<feature type="binding site" evidence="19">
    <location>
        <begin position="183"/>
        <end position="184"/>
    </location>
    <ligand>
        <name>ATP</name>
        <dbReference type="ChEBI" id="CHEBI:30616"/>
    </ligand>
</feature>
<dbReference type="PANTHER" id="PTHR43209:SF1">
    <property type="entry name" value="TRNA SULFURTRANSFERASE"/>
    <property type="match status" value="1"/>
</dbReference>
<dbReference type="GO" id="GO:0009229">
    <property type="term" value="P:thiamine diphosphate biosynthetic process"/>
    <property type="evidence" value="ECO:0007669"/>
    <property type="project" value="UniProtKB-UniRule"/>
</dbReference>
<feature type="binding site" evidence="19">
    <location>
        <position position="296"/>
    </location>
    <ligand>
        <name>ATP</name>
        <dbReference type="ChEBI" id="CHEBI:30616"/>
    </ligand>
</feature>
<sequence length="404" mass="45225">MDVQDVLLRFGELTLKGRNRAWFEDQAVREVKRAIAAFPNAVVEKDYGRLYVRLNGEPYEGVREALGTVFGLVSFSPVIRVPLELDAILDAVLSAIDAKRPEPRTFKISVRRANKRFPYTTRELNPMLGSRVLERRPHLKVDLHRPDIEVSVEIRDTEAFVYSDTIPGLGGFPVGTNGKAVLLLSGGIDSPVAGWLAMRRGLAIEAVHFHSMPYTSDRARQKVIDLAAVLARYCGQMTLHLVSFTDIQLRLKSACPEHLLITMMRRSMFRIAQTIAGLRGARGIVTGESLGQVASQTLASLHVIGKVADLPVIRPLIATDKTDIVRLAEKIGTYSISIRPYEDCCTLFVPKSPSTNPNLRVVERFEHYWDWLSSLEREAAERVETLEVTPQGPLRDREAIESLF</sequence>
<comment type="subcellular location">
    <subcellularLocation>
        <location evidence="1 19">Cytoplasm</location>
    </subcellularLocation>
</comment>
<name>A0A2A6DYX3_9BACL</name>
<evidence type="ECO:0000256" key="2">
    <source>
        <dbReference type="ARBA" id="ARBA00004948"/>
    </source>
</evidence>
<comment type="similarity">
    <text evidence="13 19">Belongs to the ThiI family.</text>
</comment>
<dbReference type="Pfam" id="PF02926">
    <property type="entry name" value="THUMP"/>
    <property type="match status" value="1"/>
</dbReference>
<feature type="binding site" evidence="19">
    <location>
        <begin position="208"/>
        <end position="209"/>
    </location>
    <ligand>
        <name>ATP</name>
        <dbReference type="ChEBI" id="CHEBI:30616"/>
    </ligand>
</feature>
<dbReference type="InterPro" id="IPR049961">
    <property type="entry name" value="ThiI_N"/>
</dbReference>
<dbReference type="EMBL" id="MOXJ01000016">
    <property type="protein sequence ID" value="PDO10268.1"/>
    <property type="molecule type" value="Genomic_DNA"/>
</dbReference>
<dbReference type="AlphaFoldDB" id="A0A2A6DYX3"/>
<dbReference type="HAMAP" id="MF_00021">
    <property type="entry name" value="ThiI"/>
    <property type="match status" value="1"/>
</dbReference>
<keyword evidence="3 19" id="KW-0963">Cytoplasm</keyword>
<keyword evidence="8 19" id="KW-0694">RNA-binding</keyword>
<evidence type="ECO:0000256" key="8">
    <source>
        <dbReference type="ARBA" id="ARBA00022884"/>
    </source>
</evidence>
<dbReference type="CDD" id="cd01712">
    <property type="entry name" value="PPase_ThiI"/>
    <property type="match status" value="1"/>
</dbReference>
<evidence type="ECO:0000256" key="3">
    <source>
        <dbReference type="ARBA" id="ARBA00022490"/>
    </source>
</evidence>
<comment type="caution">
    <text evidence="21">The sequence shown here is derived from an EMBL/GenBank/DDBJ whole genome shotgun (WGS) entry which is preliminary data.</text>
</comment>
<keyword evidence="9 19" id="KW-0784">Thiamine biosynthesis</keyword>
<dbReference type="InterPro" id="IPR020536">
    <property type="entry name" value="ThiI_AANH"/>
</dbReference>
<dbReference type="Pfam" id="PF02568">
    <property type="entry name" value="ThiI"/>
    <property type="match status" value="1"/>
</dbReference>
<dbReference type="InterPro" id="IPR050102">
    <property type="entry name" value="tRNA_sulfurtransferase_ThiI"/>
</dbReference>
<evidence type="ECO:0000256" key="18">
    <source>
        <dbReference type="ARBA" id="ARBA00080570"/>
    </source>
</evidence>
<evidence type="ECO:0000256" key="17">
    <source>
        <dbReference type="ARBA" id="ARBA00077849"/>
    </source>
</evidence>
<dbReference type="GO" id="GO:0140741">
    <property type="term" value="F:tRNA-uracil-4 sulfurtransferase activity"/>
    <property type="evidence" value="ECO:0007669"/>
    <property type="project" value="UniProtKB-EC"/>
</dbReference>
<dbReference type="GO" id="GO:0004810">
    <property type="term" value="F:CCA tRNA nucleotidyltransferase activity"/>
    <property type="evidence" value="ECO:0007669"/>
    <property type="project" value="InterPro"/>
</dbReference>
<evidence type="ECO:0000256" key="16">
    <source>
        <dbReference type="ARBA" id="ARBA00075337"/>
    </source>
</evidence>
<evidence type="ECO:0000256" key="10">
    <source>
        <dbReference type="ARBA" id="ARBA00050570"/>
    </source>
</evidence>
<gene>
    <name evidence="19" type="primary">thiI</name>
    <name evidence="21" type="ORF">BLM47_07865</name>
</gene>
<evidence type="ECO:0000256" key="11">
    <source>
        <dbReference type="ARBA" id="ARBA00052330"/>
    </source>
</evidence>
<evidence type="ECO:0000256" key="14">
    <source>
        <dbReference type="ARBA" id="ARBA00066827"/>
    </source>
</evidence>
<accession>A0A2A6DYX3</accession>
<evidence type="ECO:0000259" key="20">
    <source>
        <dbReference type="PROSITE" id="PS51165"/>
    </source>
</evidence>
<dbReference type="InterPro" id="IPR004114">
    <property type="entry name" value="THUMP_dom"/>
</dbReference>
<dbReference type="GO" id="GO:0005524">
    <property type="term" value="F:ATP binding"/>
    <property type="evidence" value="ECO:0007669"/>
    <property type="project" value="UniProtKB-UniRule"/>
</dbReference>
<keyword evidence="7 19" id="KW-0067">ATP-binding</keyword>
<dbReference type="SMART" id="SM00981">
    <property type="entry name" value="THUMP"/>
    <property type="match status" value="1"/>
</dbReference>
<evidence type="ECO:0000256" key="9">
    <source>
        <dbReference type="ARBA" id="ARBA00022977"/>
    </source>
</evidence>
<feature type="binding site" evidence="19">
    <location>
        <position position="265"/>
    </location>
    <ligand>
        <name>ATP</name>
        <dbReference type="ChEBI" id="CHEBI:30616"/>
    </ligand>
</feature>
<feature type="domain" description="THUMP" evidence="20">
    <location>
        <begin position="60"/>
        <end position="165"/>
    </location>
</feature>
<evidence type="ECO:0000313" key="21">
    <source>
        <dbReference type="EMBL" id="PDO10268.1"/>
    </source>
</evidence>
<keyword evidence="5 19" id="KW-0808">Transferase</keyword>
<dbReference type="UniPathway" id="UPA00060"/>
<evidence type="ECO:0000256" key="12">
    <source>
        <dbReference type="ARBA" id="ARBA00058382"/>
    </source>
</evidence>
<keyword evidence="6 19" id="KW-0547">Nucleotide-binding</keyword>
<feature type="binding site" evidence="19">
    <location>
        <position position="287"/>
    </location>
    <ligand>
        <name>ATP</name>
        <dbReference type="ChEBI" id="CHEBI:30616"/>
    </ligand>
</feature>
<reference evidence="21 22" key="1">
    <citation type="submission" date="2016-12" db="EMBL/GenBank/DDBJ databases">
        <title>Candidatus Reconcilibacillus cellulovorans genome.</title>
        <authorList>
            <person name="Kolinko S."/>
            <person name="Wu Y.-W."/>
            <person name="Tachea F."/>
            <person name="Denzel E."/>
            <person name="Hiras J."/>
            <person name="Baecker N."/>
            <person name="Chan L.J."/>
            <person name="Eichorst S.A."/>
            <person name="Frey D."/>
            <person name="Adams P.D."/>
            <person name="Pray T."/>
            <person name="Tanjore D."/>
            <person name="Petzold C.J."/>
            <person name="Gladden J.M."/>
            <person name="Simmons B.A."/>
            <person name="Singer S.W."/>
        </authorList>
    </citation>
    <scope>NUCLEOTIDE SEQUENCE [LARGE SCALE GENOMIC DNA]</scope>
    <source>
        <strain evidence="21">JTherm</strain>
    </source>
</reference>
<dbReference type="Gene3D" id="3.40.50.620">
    <property type="entry name" value="HUPs"/>
    <property type="match status" value="1"/>
</dbReference>
<evidence type="ECO:0000313" key="22">
    <source>
        <dbReference type="Proteomes" id="UP000243688"/>
    </source>
</evidence>
<evidence type="ECO:0000256" key="4">
    <source>
        <dbReference type="ARBA" id="ARBA00022555"/>
    </source>
</evidence>
<comment type="catalytic activity">
    <reaction evidence="11 19">
        <text>[ThiS sulfur-carrier protein]-C-terminal Gly-Gly-AMP + S-sulfanyl-L-cysteinyl-[cysteine desulfurase] + AH2 = [ThiS sulfur-carrier protein]-C-terminal-Gly-aminoethanethioate + L-cysteinyl-[cysteine desulfurase] + A + AMP + 2 H(+)</text>
        <dbReference type="Rhea" id="RHEA:43340"/>
        <dbReference type="Rhea" id="RHEA-COMP:12157"/>
        <dbReference type="Rhea" id="RHEA-COMP:12158"/>
        <dbReference type="Rhea" id="RHEA-COMP:12910"/>
        <dbReference type="Rhea" id="RHEA-COMP:19908"/>
        <dbReference type="ChEBI" id="CHEBI:13193"/>
        <dbReference type="ChEBI" id="CHEBI:15378"/>
        <dbReference type="ChEBI" id="CHEBI:17499"/>
        <dbReference type="ChEBI" id="CHEBI:29950"/>
        <dbReference type="ChEBI" id="CHEBI:61963"/>
        <dbReference type="ChEBI" id="CHEBI:90618"/>
        <dbReference type="ChEBI" id="CHEBI:232372"/>
        <dbReference type="ChEBI" id="CHEBI:456215"/>
    </reaction>
</comment>
<comment type="catalytic activity">
    <reaction evidence="10 19">
        <text>[ThiI sulfur-carrier protein]-S-sulfanyl-L-cysteine + a uridine in tRNA + 2 reduced [2Fe-2S]-[ferredoxin] + ATP + H(+) = [ThiI sulfur-carrier protein]-L-cysteine + a 4-thiouridine in tRNA + 2 oxidized [2Fe-2S]-[ferredoxin] + AMP + diphosphate</text>
        <dbReference type="Rhea" id="RHEA:24176"/>
        <dbReference type="Rhea" id="RHEA-COMP:10000"/>
        <dbReference type="Rhea" id="RHEA-COMP:10001"/>
        <dbReference type="Rhea" id="RHEA-COMP:13337"/>
        <dbReference type="Rhea" id="RHEA-COMP:13338"/>
        <dbReference type="Rhea" id="RHEA-COMP:13339"/>
        <dbReference type="Rhea" id="RHEA-COMP:13340"/>
        <dbReference type="ChEBI" id="CHEBI:15378"/>
        <dbReference type="ChEBI" id="CHEBI:29950"/>
        <dbReference type="ChEBI" id="CHEBI:30616"/>
        <dbReference type="ChEBI" id="CHEBI:33019"/>
        <dbReference type="ChEBI" id="CHEBI:33737"/>
        <dbReference type="ChEBI" id="CHEBI:33738"/>
        <dbReference type="ChEBI" id="CHEBI:61963"/>
        <dbReference type="ChEBI" id="CHEBI:65315"/>
        <dbReference type="ChEBI" id="CHEBI:136798"/>
        <dbReference type="ChEBI" id="CHEBI:456215"/>
        <dbReference type="EC" id="2.8.1.4"/>
    </reaction>
</comment>
<dbReference type="GO" id="GO:0000049">
    <property type="term" value="F:tRNA binding"/>
    <property type="evidence" value="ECO:0007669"/>
    <property type="project" value="UniProtKB-UniRule"/>
</dbReference>
<dbReference type="GO" id="GO:0002937">
    <property type="term" value="P:tRNA 4-thiouridine biosynthesis"/>
    <property type="evidence" value="ECO:0007669"/>
    <property type="project" value="TreeGrafter"/>
</dbReference>
<evidence type="ECO:0000256" key="1">
    <source>
        <dbReference type="ARBA" id="ARBA00004496"/>
    </source>
</evidence>
<evidence type="ECO:0000256" key="19">
    <source>
        <dbReference type="HAMAP-Rule" id="MF_00021"/>
    </source>
</evidence>
<evidence type="ECO:0000256" key="15">
    <source>
        <dbReference type="ARBA" id="ARBA00071867"/>
    </source>
</evidence>
<dbReference type="EC" id="2.8.1.4" evidence="14 19"/>
<dbReference type="Pfam" id="PF22025">
    <property type="entry name" value="ThiI_fer"/>
    <property type="match status" value="1"/>
</dbReference>
<evidence type="ECO:0000256" key="5">
    <source>
        <dbReference type="ARBA" id="ARBA00022679"/>
    </source>
</evidence>
<dbReference type="SUPFAM" id="SSF143437">
    <property type="entry name" value="THUMP domain-like"/>
    <property type="match status" value="1"/>
</dbReference>
<dbReference type="InterPro" id="IPR014729">
    <property type="entry name" value="Rossmann-like_a/b/a_fold"/>
</dbReference>
<organism evidence="21 22">
    <name type="scientific">Candidatus Reconcilbacillus cellulovorans</name>
    <dbReference type="NCBI Taxonomy" id="1906605"/>
    <lineage>
        <taxon>Bacteria</taxon>
        <taxon>Bacillati</taxon>
        <taxon>Bacillota</taxon>
        <taxon>Bacilli</taxon>
        <taxon>Bacillales</taxon>
        <taxon>Paenibacillaceae</taxon>
        <taxon>Candidatus Reconcilbacillus</taxon>
    </lineage>
</organism>
<dbReference type="Proteomes" id="UP000243688">
    <property type="component" value="Unassembled WGS sequence"/>
</dbReference>
<dbReference type="PANTHER" id="PTHR43209">
    <property type="entry name" value="TRNA SULFURTRANSFERASE"/>
    <property type="match status" value="1"/>
</dbReference>
<proteinExistence type="inferred from homology"/>
<dbReference type="FunFam" id="3.40.50.620:FF:000053">
    <property type="entry name" value="Probable tRNA sulfurtransferase"/>
    <property type="match status" value="1"/>
</dbReference>
<dbReference type="GO" id="GO:0005829">
    <property type="term" value="C:cytosol"/>
    <property type="evidence" value="ECO:0007669"/>
    <property type="project" value="TreeGrafter"/>
</dbReference>
<comment type="function">
    <text evidence="12 19">Catalyzes the ATP-dependent transfer of a sulfur to tRNA to produce 4-thiouridine in position 8 of tRNAs, which functions as a near-UV photosensor. Also catalyzes the transfer of sulfur to the sulfur carrier protein ThiS, forming ThiS-thiocarboxylate. This is a step in the synthesis of thiazole, in the thiamine biosynthesis pathway. The sulfur is donated as persulfide by IscS.</text>
</comment>
<evidence type="ECO:0000256" key="6">
    <source>
        <dbReference type="ARBA" id="ARBA00022741"/>
    </source>
</evidence>
<dbReference type="PROSITE" id="PS51165">
    <property type="entry name" value="THUMP"/>
    <property type="match status" value="1"/>
</dbReference>
<evidence type="ECO:0000256" key="7">
    <source>
        <dbReference type="ARBA" id="ARBA00022840"/>
    </source>
</evidence>
<dbReference type="Gene3D" id="3.30.2130.30">
    <property type="match status" value="1"/>
</dbReference>
<dbReference type="GO" id="GO:0009228">
    <property type="term" value="P:thiamine biosynthetic process"/>
    <property type="evidence" value="ECO:0007669"/>
    <property type="project" value="UniProtKB-KW"/>
</dbReference>
<dbReference type="NCBIfam" id="TIGR00342">
    <property type="entry name" value="tRNA uracil 4-sulfurtransferase ThiI"/>
    <property type="match status" value="1"/>
</dbReference>
<dbReference type="InterPro" id="IPR049962">
    <property type="entry name" value="THUMP_ThiI"/>
</dbReference>
<dbReference type="GO" id="GO:0052837">
    <property type="term" value="P:thiazole biosynthetic process"/>
    <property type="evidence" value="ECO:0007669"/>
    <property type="project" value="TreeGrafter"/>
</dbReference>
<evidence type="ECO:0000256" key="13">
    <source>
        <dbReference type="ARBA" id="ARBA00061472"/>
    </source>
</evidence>
<protein>
    <recommendedName>
        <fullName evidence="15 19">Probable tRNA sulfurtransferase</fullName>
        <ecNumber evidence="14 19">2.8.1.4</ecNumber>
    </recommendedName>
    <alternativeName>
        <fullName evidence="16 19">Sulfur carrier protein ThiS sulfurtransferase</fullName>
    </alternativeName>
    <alternativeName>
        <fullName evidence="17 19">Thiamine biosynthesis protein ThiI</fullName>
    </alternativeName>
    <alternativeName>
        <fullName evidence="18 19">tRNA 4-thiouridine synthase</fullName>
    </alternativeName>
</protein>
<keyword evidence="4 19" id="KW-0820">tRNA-binding</keyword>